<evidence type="ECO:0000313" key="4">
    <source>
        <dbReference type="EMBL" id="PBK94203.1"/>
    </source>
</evidence>
<dbReference type="AlphaFoldDB" id="A0A2H3E0X8"/>
<proteinExistence type="predicted"/>
<reference evidence="5" key="1">
    <citation type="journal article" date="2017" name="Nat. Ecol. Evol.">
        <title>Genome expansion and lineage-specific genetic innovations in the forest pathogenic fungi Armillaria.</title>
        <authorList>
            <person name="Sipos G."/>
            <person name="Prasanna A.N."/>
            <person name="Walter M.C."/>
            <person name="O'Connor E."/>
            <person name="Balint B."/>
            <person name="Krizsan K."/>
            <person name="Kiss B."/>
            <person name="Hess J."/>
            <person name="Varga T."/>
            <person name="Slot J."/>
            <person name="Riley R."/>
            <person name="Boka B."/>
            <person name="Rigling D."/>
            <person name="Barry K."/>
            <person name="Lee J."/>
            <person name="Mihaltcheva S."/>
            <person name="LaButti K."/>
            <person name="Lipzen A."/>
            <person name="Waldron R."/>
            <person name="Moloney N.M."/>
            <person name="Sperisen C."/>
            <person name="Kredics L."/>
            <person name="Vagvoelgyi C."/>
            <person name="Patrignani A."/>
            <person name="Fitzpatrick D."/>
            <person name="Nagy I."/>
            <person name="Doyle S."/>
            <person name="Anderson J.B."/>
            <person name="Grigoriev I.V."/>
            <person name="Gueldener U."/>
            <person name="Muensterkoetter M."/>
            <person name="Nagy L.G."/>
        </authorList>
    </citation>
    <scope>NUCLEOTIDE SEQUENCE [LARGE SCALE GENOMIC DNA]</scope>
    <source>
        <strain evidence="5">Ar21-2</strain>
    </source>
</reference>
<feature type="domain" description="C2H2-type" evidence="3">
    <location>
        <begin position="13"/>
        <end position="43"/>
    </location>
</feature>
<gene>
    <name evidence="4" type="ORF">ARMGADRAFT_1164521</name>
</gene>
<sequence length="159" mass="17686">MGLPAEQNQHEQYSCDKCDLKFQNSTGLSNHRKFSEAHADTTNQQLESPSSSAVRGQDESIAESDMTSAFPDSTMEAPSDPLLDELIFSEWNDEFIQKHFPALYAAGIRYIPEPPEMSEDFWFSLLSSSPDFSENGYESFIHSSVDFPASVAGVDSTTQ</sequence>
<feature type="compositionally biased region" description="Polar residues" evidence="2">
    <location>
        <begin position="40"/>
        <end position="54"/>
    </location>
</feature>
<dbReference type="InParanoid" id="A0A2H3E0X8"/>
<evidence type="ECO:0000313" key="5">
    <source>
        <dbReference type="Proteomes" id="UP000217790"/>
    </source>
</evidence>
<dbReference type="OMA" id="EMSEDFW"/>
<organism evidence="4 5">
    <name type="scientific">Armillaria gallica</name>
    <name type="common">Bulbous honey fungus</name>
    <name type="synonym">Armillaria bulbosa</name>
    <dbReference type="NCBI Taxonomy" id="47427"/>
    <lineage>
        <taxon>Eukaryota</taxon>
        <taxon>Fungi</taxon>
        <taxon>Dikarya</taxon>
        <taxon>Basidiomycota</taxon>
        <taxon>Agaricomycotina</taxon>
        <taxon>Agaricomycetes</taxon>
        <taxon>Agaricomycetidae</taxon>
        <taxon>Agaricales</taxon>
        <taxon>Marasmiineae</taxon>
        <taxon>Physalacriaceae</taxon>
        <taxon>Armillaria</taxon>
    </lineage>
</organism>
<dbReference type="Proteomes" id="UP000217790">
    <property type="component" value="Unassembled WGS sequence"/>
</dbReference>
<keyword evidence="5" id="KW-1185">Reference proteome</keyword>
<dbReference type="OrthoDB" id="2951013at2759"/>
<keyword evidence="1" id="KW-0479">Metal-binding</keyword>
<keyword evidence="1" id="KW-0862">Zinc</keyword>
<dbReference type="EMBL" id="KZ293654">
    <property type="protein sequence ID" value="PBK94203.1"/>
    <property type="molecule type" value="Genomic_DNA"/>
</dbReference>
<evidence type="ECO:0000259" key="3">
    <source>
        <dbReference type="PROSITE" id="PS50157"/>
    </source>
</evidence>
<dbReference type="PROSITE" id="PS50157">
    <property type="entry name" value="ZINC_FINGER_C2H2_2"/>
    <property type="match status" value="1"/>
</dbReference>
<dbReference type="InterPro" id="IPR013087">
    <property type="entry name" value="Znf_C2H2_type"/>
</dbReference>
<feature type="region of interest" description="Disordered" evidence="2">
    <location>
        <begin position="29"/>
        <end position="76"/>
    </location>
</feature>
<name>A0A2H3E0X8_ARMGA</name>
<evidence type="ECO:0000256" key="1">
    <source>
        <dbReference type="PROSITE-ProRule" id="PRU00042"/>
    </source>
</evidence>
<accession>A0A2H3E0X8</accession>
<protein>
    <recommendedName>
        <fullName evidence="3">C2H2-type domain-containing protein</fullName>
    </recommendedName>
</protein>
<dbReference type="GO" id="GO:0008270">
    <property type="term" value="F:zinc ion binding"/>
    <property type="evidence" value="ECO:0007669"/>
    <property type="project" value="UniProtKB-KW"/>
</dbReference>
<keyword evidence="1" id="KW-0863">Zinc-finger</keyword>
<evidence type="ECO:0000256" key="2">
    <source>
        <dbReference type="SAM" id="MobiDB-lite"/>
    </source>
</evidence>